<dbReference type="EMBL" id="DSVI01000001">
    <property type="protein sequence ID" value="HGT46433.1"/>
    <property type="molecule type" value="Genomic_DNA"/>
</dbReference>
<proteinExistence type="predicted"/>
<evidence type="ECO:0000313" key="2">
    <source>
        <dbReference type="EMBL" id="HGT46433.1"/>
    </source>
</evidence>
<evidence type="ECO:0000259" key="1">
    <source>
        <dbReference type="Pfam" id="PF18962"/>
    </source>
</evidence>
<name>A0A832G1D2_9BACT</name>
<comment type="caution">
    <text evidence="2">The sequence shown here is derived from an EMBL/GenBank/DDBJ whole genome shotgun (WGS) entry which is preliminary data.</text>
</comment>
<dbReference type="NCBIfam" id="TIGR04183">
    <property type="entry name" value="Por_Secre_tail"/>
    <property type="match status" value="1"/>
</dbReference>
<feature type="domain" description="Secretion system C-terminal sorting" evidence="1">
    <location>
        <begin position="67"/>
        <end position="141"/>
    </location>
</feature>
<organism evidence="2">
    <name type="scientific">Ignavibacterium album</name>
    <dbReference type="NCBI Taxonomy" id="591197"/>
    <lineage>
        <taxon>Bacteria</taxon>
        <taxon>Pseudomonadati</taxon>
        <taxon>Ignavibacteriota</taxon>
        <taxon>Ignavibacteria</taxon>
        <taxon>Ignavibacteriales</taxon>
        <taxon>Ignavibacteriaceae</taxon>
        <taxon>Ignavibacterium</taxon>
    </lineage>
</organism>
<reference evidence="2" key="1">
    <citation type="journal article" date="2020" name="mSystems">
        <title>Genome- and Community-Level Interaction Insights into Carbon Utilization and Element Cycling Functions of Hydrothermarchaeota in Hydrothermal Sediment.</title>
        <authorList>
            <person name="Zhou Z."/>
            <person name="Liu Y."/>
            <person name="Xu W."/>
            <person name="Pan J."/>
            <person name="Luo Z.H."/>
            <person name="Li M."/>
        </authorList>
    </citation>
    <scope>NUCLEOTIDE SEQUENCE [LARGE SCALE GENOMIC DNA]</scope>
    <source>
        <strain evidence="2">SpSt-500</strain>
    </source>
</reference>
<dbReference type="Gene3D" id="2.60.40.4070">
    <property type="match status" value="1"/>
</dbReference>
<sequence>MPIDYSINDADATGQREGILTYSPFNEDQSWNNVSRWLYTWIGSLWEPNSVDDNGLSADNYALAQNYPNPFNPTTNISYSIKEAGFVSLKVYDVLGREVATLVNENQTPGVYTVPFNASNLSSGMYLYRLETGSFVKVNKMMLLK</sequence>
<gene>
    <name evidence="2" type="ORF">ENS56_00145</name>
</gene>
<accession>A0A832G1D2</accession>
<dbReference type="InterPro" id="IPR026444">
    <property type="entry name" value="Secre_tail"/>
</dbReference>
<dbReference type="Pfam" id="PF18962">
    <property type="entry name" value="Por_Secre_tail"/>
    <property type="match status" value="1"/>
</dbReference>
<protein>
    <submittedName>
        <fullName evidence="2">T9SS type A sorting domain-containing protein</fullName>
    </submittedName>
</protein>
<dbReference type="AlphaFoldDB" id="A0A832G1D2"/>